<dbReference type="AlphaFoldDB" id="X1IEA4"/>
<name>X1IEA4_9ZZZZ</name>
<protein>
    <submittedName>
        <fullName evidence="1">Uncharacterized protein</fullName>
    </submittedName>
</protein>
<proteinExistence type="predicted"/>
<dbReference type="EMBL" id="BARU01033447">
    <property type="protein sequence ID" value="GAH67590.1"/>
    <property type="molecule type" value="Genomic_DNA"/>
</dbReference>
<organism evidence="1">
    <name type="scientific">marine sediment metagenome</name>
    <dbReference type="NCBI Taxonomy" id="412755"/>
    <lineage>
        <taxon>unclassified sequences</taxon>
        <taxon>metagenomes</taxon>
        <taxon>ecological metagenomes</taxon>
    </lineage>
</organism>
<evidence type="ECO:0000313" key="1">
    <source>
        <dbReference type="EMBL" id="GAH67590.1"/>
    </source>
</evidence>
<feature type="non-terminal residue" evidence="1">
    <location>
        <position position="243"/>
    </location>
</feature>
<gene>
    <name evidence="1" type="ORF">S03H2_52646</name>
</gene>
<accession>X1IEA4</accession>
<comment type="caution">
    <text evidence="1">The sequence shown here is derived from an EMBL/GenBank/DDBJ whole genome shotgun (WGS) entry which is preliminary data.</text>
</comment>
<sequence length="243" mass="28171">MTFQQEHWFLKDLQYEYLDDGFKLTATTDVPCHLYCRMTTTPPRKHSKATRRRGLNVAYDVRFCFVVYEDNEQDEPGDTLTHTFNKSAWPICETRWFYFLGSIMGMPSVSESPIFKFHFPAPPPEPPPPILRVFYALPNNRTIRSNASTWAVCWAGNLLTIPTNWDDPWYTLFSGAVLTASYWAYRNFLTFDTATLPDTAKIQSAQLIPYVYYARCTASTIRPYWQINPGHQSDPVVTGDWYA</sequence>
<reference evidence="1" key="1">
    <citation type="journal article" date="2014" name="Front. Microbiol.">
        <title>High frequency of phylogenetically diverse reductive dehalogenase-homologous genes in deep subseafloor sedimentary metagenomes.</title>
        <authorList>
            <person name="Kawai M."/>
            <person name="Futagami T."/>
            <person name="Toyoda A."/>
            <person name="Takaki Y."/>
            <person name="Nishi S."/>
            <person name="Hori S."/>
            <person name="Arai W."/>
            <person name="Tsubouchi T."/>
            <person name="Morono Y."/>
            <person name="Uchiyama I."/>
            <person name="Ito T."/>
            <person name="Fujiyama A."/>
            <person name="Inagaki F."/>
            <person name="Takami H."/>
        </authorList>
    </citation>
    <scope>NUCLEOTIDE SEQUENCE</scope>
    <source>
        <strain evidence="1">Expedition CK06-06</strain>
    </source>
</reference>